<dbReference type="GO" id="GO:0032259">
    <property type="term" value="P:methylation"/>
    <property type="evidence" value="ECO:0007669"/>
    <property type="project" value="UniProtKB-KW"/>
</dbReference>
<dbReference type="PANTHER" id="PTHR43861">
    <property type="entry name" value="TRANS-ACONITATE 2-METHYLTRANSFERASE-RELATED"/>
    <property type="match status" value="1"/>
</dbReference>
<reference evidence="4 5" key="1">
    <citation type="submission" date="2014-05" db="EMBL/GenBank/DDBJ databases">
        <title>Draft genome sequence of Amycolatopsis rifamycinica DSM 46095.</title>
        <authorList>
            <person name="Lal R."/>
            <person name="Saxena A."/>
            <person name="Kumari R."/>
            <person name="Mukherjee U."/>
            <person name="Singh P."/>
            <person name="Sangwan N."/>
            <person name="Mahato N.K."/>
        </authorList>
    </citation>
    <scope>NUCLEOTIDE SEQUENCE [LARGE SCALE GENOMIC DNA]</scope>
    <source>
        <strain evidence="4 5">DSM 46095</strain>
    </source>
</reference>
<organism evidence="4 5">
    <name type="scientific">Amycolatopsis rifamycinica</name>
    <dbReference type="NCBI Taxonomy" id="287986"/>
    <lineage>
        <taxon>Bacteria</taxon>
        <taxon>Bacillati</taxon>
        <taxon>Actinomycetota</taxon>
        <taxon>Actinomycetes</taxon>
        <taxon>Pseudonocardiales</taxon>
        <taxon>Pseudonocardiaceae</taxon>
        <taxon>Amycolatopsis</taxon>
    </lineage>
</organism>
<evidence type="ECO:0000256" key="2">
    <source>
        <dbReference type="ARBA" id="ARBA00022679"/>
    </source>
</evidence>
<dbReference type="CDD" id="cd02440">
    <property type="entry name" value="AdoMet_MTases"/>
    <property type="match status" value="1"/>
</dbReference>
<proteinExistence type="predicted"/>
<keyword evidence="1" id="KW-0489">Methyltransferase</keyword>
<dbReference type="Proteomes" id="UP000027345">
    <property type="component" value="Unassembled WGS sequence"/>
</dbReference>
<dbReference type="PANTHER" id="PTHR43861:SF1">
    <property type="entry name" value="TRANS-ACONITATE 2-METHYLTRANSFERASE"/>
    <property type="match status" value="1"/>
</dbReference>
<dbReference type="GO" id="GO:0008168">
    <property type="term" value="F:methyltransferase activity"/>
    <property type="evidence" value="ECO:0007669"/>
    <property type="project" value="UniProtKB-KW"/>
</dbReference>
<keyword evidence="2" id="KW-0808">Transferase</keyword>
<dbReference type="OrthoDB" id="279734at2"/>
<evidence type="ECO:0000313" key="4">
    <source>
        <dbReference type="EMBL" id="KDN17330.1"/>
    </source>
</evidence>
<name>A0A066TR52_9PSEU</name>
<accession>A0A066TR52</accession>
<gene>
    <name evidence="4" type="ORF">DV20_35710</name>
</gene>
<dbReference type="AlphaFoldDB" id="A0A066TR52"/>
<feature type="domain" description="Methyltransferase" evidence="3">
    <location>
        <begin position="44"/>
        <end position="106"/>
    </location>
</feature>
<dbReference type="EMBL" id="JMQI01000073">
    <property type="protein sequence ID" value="KDN17330.1"/>
    <property type="molecule type" value="Genomic_DNA"/>
</dbReference>
<dbReference type="RefSeq" id="WP_084093826.1">
    <property type="nucleotide sequence ID" value="NZ_JMQI01000073.1"/>
</dbReference>
<evidence type="ECO:0000313" key="5">
    <source>
        <dbReference type="Proteomes" id="UP000027345"/>
    </source>
</evidence>
<dbReference type="Pfam" id="PF13649">
    <property type="entry name" value="Methyltransf_25"/>
    <property type="match status" value="1"/>
</dbReference>
<evidence type="ECO:0000259" key="3">
    <source>
        <dbReference type="Pfam" id="PF13649"/>
    </source>
</evidence>
<dbReference type="SUPFAM" id="SSF53335">
    <property type="entry name" value="S-adenosyl-L-methionine-dependent methyltransferases"/>
    <property type="match status" value="1"/>
</dbReference>
<protein>
    <recommendedName>
        <fullName evidence="3">Methyltransferase domain-containing protein</fullName>
    </recommendedName>
</protein>
<dbReference type="Gene3D" id="3.40.50.150">
    <property type="entry name" value="Vaccinia Virus protein VP39"/>
    <property type="match status" value="1"/>
</dbReference>
<dbReference type="InterPro" id="IPR041698">
    <property type="entry name" value="Methyltransf_25"/>
</dbReference>
<dbReference type="eggNOG" id="COG4106">
    <property type="taxonomic scope" value="Bacteria"/>
</dbReference>
<keyword evidence="5" id="KW-1185">Reference proteome</keyword>
<dbReference type="STRING" id="287986.DV20_35710"/>
<dbReference type="InterPro" id="IPR029063">
    <property type="entry name" value="SAM-dependent_MTases_sf"/>
</dbReference>
<evidence type="ECO:0000256" key="1">
    <source>
        <dbReference type="ARBA" id="ARBA00022603"/>
    </source>
</evidence>
<comment type="caution">
    <text evidence="4">The sequence shown here is derived from an EMBL/GenBank/DDBJ whole genome shotgun (WGS) entry which is preliminary data.</text>
</comment>
<sequence length="221" mass="23633">MLSVEIEHSTLPAMPQPLEWWRRTPGVSAPVDTEALDWVHGGDVIDVGCGTGRHLEMLARRGVRGHGVEVSPAAVALAKAAGVSCVEADALSYQPSHPVDTVIAIGGNGGLAGTLEALPGFLLRLSSWLTETGRLVLTCSDWTKLPPERLNGDDSPSRAYPGDVRMRFRLGDEAGPWFPWLLVDADTLERVCSSVGLRIAERKQWLGGAVHGALIERASAT</sequence>